<dbReference type="InterPro" id="IPR002706">
    <property type="entry name" value="Xrcc1_N"/>
</dbReference>
<feature type="region of interest" description="Disordered" evidence="1">
    <location>
        <begin position="404"/>
        <end position="426"/>
    </location>
</feature>
<dbReference type="RefSeq" id="XP_072849467.1">
    <property type="nucleotide sequence ID" value="XM_072993366.1"/>
</dbReference>
<feature type="domain" description="DNA-repair protein Xrcc1 N-terminal" evidence="2">
    <location>
        <begin position="1"/>
        <end position="149"/>
    </location>
</feature>
<protein>
    <submittedName>
        <fullName evidence="4 5">Protein XNDC1N isoform X1</fullName>
    </submittedName>
</protein>
<name>A0ABM5FVM1_9SAUR</name>
<dbReference type="PANTHER" id="PTHR11370">
    <property type="entry name" value="DNA-REPAIR PROTEIN XRCC1"/>
    <property type="match status" value="1"/>
</dbReference>
<feature type="region of interest" description="Disordered" evidence="1">
    <location>
        <begin position="240"/>
        <end position="339"/>
    </location>
</feature>
<dbReference type="Gene3D" id="2.60.120.260">
    <property type="entry name" value="Galactose-binding domain-like"/>
    <property type="match status" value="1"/>
</dbReference>
<gene>
    <name evidence="4 5" type="primary">XNDC1N</name>
</gene>
<feature type="compositionally biased region" description="Low complexity" evidence="1">
    <location>
        <begin position="290"/>
        <end position="304"/>
    </location>
</feature>
<evidence type="ECO:0000313" key="5">
    <source>
        <dbReference type="RefSeq" id="XP_072849467.1"/>
    </source>
</evidence>
<dbReference type="GeneID" id="140705560"/>
<evidence type="ECO:0000259" key="2">
    <source>
        <dbReference type="Pfam" id="PF01834"/>
    </source>
</evidence>
<feature type="region of interest" description="Disordered" evidence="1">
    <location>
        <begin position="154"/>
        <end position="177"/>
    </location>
</feature>
<dbReference type="PANTHER" id="PTHR11370:SF4">
    <property type="entry name" value="DNA-REPAIR PROTEIN XRCC1 N-TERMINAL DOMAIN-CONTAINING PROTEIN"/>
    <property type="match status" value="1"/>
</dbReference>
<feature type="compositionally biased region" description="Low complexity" evidence="1">
    <location>
        <begin position="370"/>
        <end position="380"/>
    </location>
</feature>
<feature type="region of interest" description="Disordered" evidence="1">
    <location>
        <begin position="195"/>
        <end position="225"/>
    </location>
</feature>
<evidence type="ECO:0000256" key="1">
    <source>
        <dbReference type="SAM" id="MobiDB-lite"/>
    </source>
</evidence>
<feature type="compositionally biased region" description="Polar residues" evidence="1">
    <location>
        <begin position="195"/>
        <end position="211"/>
    </location>
</feature>
<sequence length="426" mass="46445">MAPIKIKYVVSFTSQDPKYPVENLLLEEGHLPWLSCPRDRSRQLKVELQLEQASEIGYVDVGNCGSAFLQIDVGRSSWPIDQRYPTLLPATSLMTPADAKLEKNRSGVRMFKEGDFLAPALGEKWDRVRLFCSQPFNKQVQFGLAFIQIRTPADAEGGKADPRSSPSEAPPEQTRSPWLSNAAICRTFFPEVPSSSQEETALKSRLQQLDPSSRPGGRSPACMSRPARMVLKAASARKRTFPAVVSSSPPAAECKGEGQARVTHDPQASRSKQKLGKGRDRMKTSRRRGSCSNVRRSVAVSSVRSRSHSPGTQGWKRKRGSMEEEEKGEEEGRPERGSEALGSCPICAGCFPTSLLAAHASGCGEEGGEADASSSPSSWWEEPAEAWIDCPICQFRFPASEVESHASSCGEQAGPSGSGSSWLWVE</sequence>
<dbReference type="Pfam" id="PF01834">
    <property type="entry name" value="XRCC1_N"/>
    <property type="match status" value="1"/>
</dbReference>
<organism evidence="3 5">
    <name type="scientific">Pogona vitticeps</name>
    <name type="common">central bearded dragon</name>
    <dbReference type="NCBI Taxonomy" id="103695"/>
    <lineage>
        <taxon>Eukaryota</taxon>
        <taxon>Metazoa</taxon>
        <taxon>Chordata</taxon>
        <taxon>Craniata</taxon>
        <taxon>Vertebrata</taxon>
        <taxon>Euteleostomi</taxon>
        <taxon>Lepidosauria</taxon>
        <taxon>Squamata</taxon>
        <taxon>Bifurcata</taxon>
        <taxon>Unidentata</taxon>
        <taxon>Episquamata</taxon>
        <taxon>Toxicofera</taxon>
        <taxon>Iguania</taxon>
        <taxon>Acrodonta</taxon>
        <taxon>Agamidae</taxon>
        <taxon>Amphibolurinae</taxon>
        <taxon>Pogona</taxon>
    </lineage>
</organism>
<feature type="compositionally biased region" description="Basic and acidic residues" evidence="1">
    <location>
        <begin position="254"/>
        <end position="264"/>
    </location>
</feature>
<evidence type="ECO:0000313" key="3">
    <source>
        <dbReference type="Proteomes" id="UP001652642"/>
    </source>
</evidence>
<accession>A0ABM5FVM1</accession>
<proteinExistence type="predicted"/>
<dbReference type="RefSeq" id="XP_072849466.1">
    <property type="nucleotide sequence ID" value="XM_072993365.1"/>
</dbReference>
<reference evidence="4 5" key="1">
    <citation type="submission" date="2025-05" db="UniProtKB">
        <authorList>
            <consortium name="RefSeq"/>
        </authorList>
    </citation>
    <scope>IDENTIFICATION</scope>
</reference>
<feature type="region of interest" description="Disordered" evidence="1">
    <location>
        <begin position="361"/>
        <end position="380"/>
    </location>
</feature>
<evidence type="ECO:0000313" key="4">
    <source>
        <dbReference type="RefSeq" id="XP_072849466.1"/>
    </source>
</evidence>
<dbReference type="SUPFAM" id="SSF49785">
    <property type="entry name" value="Galactose-binding domain-like"/>
    <property type="match status" value="1"/>
</dbReference>
<keyword evidence="3" id="KW-1185">Reference proteome</keyword>
<dbReference type="Proteomes" id="UP001652642">
    <property type="component" value="Chromosome 3"/>
</dbReference>
<dbReference type="InterPro" id="IPR008979">
    <property type="entry name" value="Galactose-bd-like_sf"/>
</dbReference>